<dbReference type="Proteomes" id="UP000823894">
    <property type="component" value="Unassembled WGS sequence"/>
</dbReference>
<reference evidence="1" key="2">
    <citation type="submission" date="2021-04" db="EMBL/GenBank/DDBJ databases">
        <authorList>
            <person name="Gilroy R."/>
        </authorList>
    </citation>
    <scope>NUCLEOTIDE SEQUENCE</scope>
    <source>
        <strain evidence="1">ChiGjej1B1-1692</strain>
    </source>
</reference>
<name>A0A9D2NYP4_9FIRM</name>
<organism evidence="1 2">
    <name type="scientific">Candidatus Mediterraneibacter faecigallinarum</name>
    <dbReference type="NCBI Taxonomy" id="2838669"/>
    <lineage>
        <taxon>Bacteria</taxon>
        <taxon>Bacillati</taxon>
        <taxon>Bacillota</taxon>
        <taxon>Clostridia</taxon>
        <taxon>Lachnospirales</taxon>
        <taxon>Lachnospiraceae</taxon>
        <taxon>Mediterraneibacter</taxon>
    </lineage>
</organism>
<dbReference type="AlphaFoldDB" id="A0A9D2NYP4"/>
<comment type="caution">
    <text evidence="1">The sequence shown here is derived from an EMBL/GenBank/DDBJ whole genome shotgun (WGS) entry which is preliminary data.</text>
</comment>
<reference evidence="1" key="1">
    <citation type="journal article" date="2021" name="PeerJ">
        <title>Extensive microbial diversity within the chicken gut microbiome revealed by metagenomics and culture.</title>
        <authorList>
            <person name="Gilroy R."/>
            <person name="Ravi A."/>
            <person name="Getino M."/>
            <person name="Pursley I."/>
            <person name="Horton D.L."/>
            <person name="Alikhan N.F."/>
            <person name="Baker D."/>
            <person name="Gharbi K."/>
            <person name="Hall N."/>
            <person name="Watson M."/>
            <person name="Adriaenssens E.M."/>
            <person name="Foster-Nyarko E."/>
            <person name="Jarju S."/>
            <person name="Secka A."/>
            <person name="Antonio M."/>
            <person name="Oren A."/>
            <person name="Chaudhuri R.R."/>
            <person name="La Ragione R."/>
            <person name="Hildebrand F."/>
            <person name="Pallen M.J."/>
        </authorList>
    </citation>
    <scope>NUCLEOTIDE SEQUENCE</scope>
    <source>
        <strain evidence="1">ChiGjej1B1-1692</strain>
    </source>
</reference>
<dbReference type="EMBL" id="DWWK01000197">
    <property type="protein sequence ID" value="HJC39770.1"/>
    <property type="molecule type" value="Genomic_DNA"/>
</dbReference>
<evidence type="ECO:0000313" key="2">
    <source>
        <dbReference type="Proteomes" id="UP000823894"/>
    </source>
</evidence>
<proteinExistence type="predicted"/>
<evidence type="ECO:0000313" key="1">
    <source>
        <dbReference type="EMBL" id="HJC39770.1"/>
    </source>
</evidence>
<protein>
    <submittedName>
        <fullName evidence="1">YwqI/YxiC family protein</fullName>
    </submittedName>
</protein>
<gene>
    <name evidence="1" type="ORF">H9757_12060</name>
</gene>
<sequence length="90" mass="10059">MAGTIGLDQVFFVARIASMKKAAENINITAESWSSMGEKADAFEQYVAQYGQLQAIMQNYRSLLLKDIEAIRKMGNSLDAVDKLLAQLWK</sequence>
<accession>A0A9D2NYP4</accession>